<dbReference type="PANTHER" id="PTHR47395:SF1">
    <property type="entry name" value="BPI FOLD-CONTAINING FAMILY B MEMBER 1"/>
    <property type="match status" value="1"/>
</dbReference>
<dbReference type="Ensembl" id="ENSJJAT00000030094.1">
    <property type="protein sequence ID" value="ENSJJAP00000023517.1"/>
    <property type="gene ID" value="ENSJJAG00000023259.1"/>
</dbReference>
<evidence type="ECO:0000259" key="2">
    <source>
        <dbReference type="SMART" id="SM00328"/>
    </source>
</evidence>
<dbReference type="GO" id="GO:0034144">
    <property type="term" value="P:negative regulation of toll-like receptor 4 signaling pathway"/>
    <property type="evidence" value="ECO:0007669"/>
    <property type="project" value="TreeGrafter"/>
</dbReference>
<dbReference type="GO" id="GO:0002227">
    <property type="term" value="P:innate immune response in mucosa"/>
    <property type="evidence" value="ECO:0007669"/>
    <property type="project" value="TreeGrafter"/>
</dbReference>
<dbReference type="Gene3D" id="3.15.20.10">
    <property type="entry name" value="Bactericidal permeability-increasing protein, domain 2"/>
    <property type="match status" value="1"/>
</dbReference>
<dbReference type="InterPro" id="IPR021193">
    <property type="entry name" value="Bpifb1"/>
</dbReference>
<evidence type="ECO:0000313" key="4">
    <source>
        <dbReference type="Proteomes" id="UP000694385"/>
    </source>
</evidence>
<gene>
    <name evidence="3" type="primary">Bpifb1</name>
</gene>
<dbReference type="OMA" id="ELCPVIK"/>
<dbReference type="SUPFAM" id="SSF55394">
    <property type="entry name" value="Bactericidal permeability-increasing protein, BPI"/>
    <property type="match status" value="2"/>
</dbReference>
<accession>A0A8C5LHX5</accession>
<feature type="domain" description="Lipid-binding serum glycoprotein N-terminal" evidence="2">
    <location>
        <begin position="36"/>
        <end position="257"/>
    </location>
</feature>
<reference evidence="3" key="1">
    <citation type="submission" date="2025-08" db="UniProtKB">
        <authorList>
            <consortium name="Ensembl"/>
        </authorList>
    </citation>
    <scope>IDENTIFICATION</scope>
</reference>
<dbReference type="Gene3D" id="3.15.10.10">
    <property type="entry name" value="Bactericidal permeability-increasing protein, domain 1"/>
    <property type="match status" value="1"/>
</dbReference>
<sequence>MAGMWTLTLLCALLGAASAGAILRPPAVLKLGPEVIRDRLMEELKKHNAKSILQKLPLLSAMREEPAGGIPLLSDIMGSIMKYIIGMKIISANILQPRVHPSSYDQELVVRIPLDMVVGFNTLLVSTLVEFHLMTEAQALVRIEKSEKGPNRLALDFCSSSQNSLSVSLLKKLSFMLNPFADKVTNLLMPALPKVVNKQLCPVIQAAFNDMYTDLLTLVQAPISLSPGGLQFDVLSLGIEHDSVEVQLKAELLDSKARVTQSFNSSVASQGEPIWDGAPFSLTLRQDVVNAIIEAMLPQEEFVFLLGFSVSLRMGGVMSFQAAEKLEPTQMVKVFMQQSPVLLLNQDSPKAAQQFILDFLPNNKDDRPFFSLGIEANTEVQFYTENERLRINFNDISCDRISLMISDIGLFHPTLTHQSLTTFILSEKMQAGIPIPLAKALGYSRAVWRDSLRLAPISS</sequence>
<dbReference type="Proteomes" id="UP000694385">
    <property type="component" value="Unassembled WGS sequence"/>
</dbReference>
<keyword evidence="1" id="KW-0732">Signal</keyword>
<evidence type="ECO:0000256" key="1">
    <source>
        <dbReference type="SAM" id="SignalP"/>
    </source>
</evidence>
<dbReference type="PANTHER" id="PTHR47395">
    <property type="entry name" value="BPI FOLD-CONTAINING FAMILY B MEMBER 1"/>
    <property type="match status" value="1"/>
</dbReference>
<organism evidence="3 4">
    <name type="scientific">Jaculus jaculus</name>
    <name type="common">Lesser Egyptian jerboa</name>
    <dbReference type="NCBI Taxonomy" id="51337"/>
    <lineage>
        <taxon>Eukaryota</taxon>
        <taxon>Metazoa</taxon>
        <taxon>Chordata</taxon>
        <taxon>Craniata</taxon>
        <taxon>Vertebrata</taxon>
        <taxon>Euteleostomi</taxon>
        <taxon>Mammalia</taxon>
        <taxon>Eutheria</taxon>
        <taxon>Euarchontoglires</taxon>
        <taxon>Glires</taxon>
        <taxon>Rodentia</taxon>
        <taxon>Myomorpha</taxon>
        <taxon>Dipodoidea</taxon>
        <taxon>Dipodidae</taxon>
        <taxon>Dipodinae</taxon>
        <taxon>Jaculus</taxon>
    </lineage>
</organism>
<protein>
    <submittedName>
        <fullName evidence="3">BPI fold containing family B, member 1</fullName>
    </submittedName>
</protein>
<dbReference type="Pfam" id="PF01273">
    <property type="entry name" value="LBP_BPI_CETP"/>
    <property type="match status" value="1"/>
</dbReference>
<name>A0A8C5LHX5_JACJA</name>
<dbReference type="GeneTree" id="ENSGT01100000263546"/>
<reference evidence="3" key="2">
    <citation type="submission" date="2025-09" db="UniProtKB">
        <authorList>
            <consortium name="Ensembl"/>
        </authorList>
    </citation>
    <scope>IDENTIFICATION</scope>
</reference>
<evidence type="ECO:0000313" key="3">
    <source>
        <dbReference type="Ensembl" id="ENSJJAP00000023517.1"/>
    </source>
</evidence>
<dbReference type="AlphaFoldDB" id="A0A8C5LHX5"/>
<keyword evidence="4" id="KW-1185">Reference proteome</keyword>
<proteinExistence type="predicted"/>
<feature type="signal peptide" evidence="1">
    <location>
        <begin position="1"/>
        <end position="19"/>
    </location>
</feature>
<dbReference type="SMART" id="SM00328">
    <property type="entry name" value="BPI1"/>
    <property type="match status" value="1"/>
</dbReference>
<dbReference type="InterPro" id="IPR017942">
    <property type="entry name" value="Lipid-bd_serum_glycop_N"/>
</dbReference>
<dbReference type="GO" id="GO:0070062">
    <property type="term" value="C:extracellular exosome"/>
    <property type="evidence" value="ECO:0007669"/>
    <property type="project" value="TreeGrafter"/>
</dbReference>
<feature type="chain" id="PRO_5034281660" evidence="1">
    <location>
        <begin position="20"/>
        <end position="459"/>
    </location>
</feature>
<dbReference type="GO" id="GO:0008289">
    <property type="term" value="F:lipid binding"/>
    <property type="evidence" value="ECO:0007669"/>
    <property type="project" value="InterPro"/>
</dbReference>
<dbReference type="InterPro" id="IPR017943">
    <property type="entry name" value="Bactericidal_perm-incr_a/b_dom"/>
</dbReference>